<name>A0A238YAG1_9ACTN</name>
<dbReference type="Pfam" id="PF02581">
    <property type="entry name" value="TMP-TENI"/>
    <property type="match status" value="1"/>
</dbReference>
<dbReference type="GO" id="GO:0004789">
    <property type="term" value="F:thiamine-phosphate diphosphorylase activity"/>
    <property type="evidence" value="ECO:0007669"/>
    <property type="project" value="TreeGrafter"/>
</dbReference>
<dbReference type="OrthoDB" id="3191080at2"/>
<evidence type="ECO:0000256" key="3">
    <source>
        <dbReference type="ARBA" id="ARBA00022977"/>
    </source>
</evidence>
<dbReference type="GO" id="GO:0005737">
    <property type="term" value="C:cytoplasm"/>
    <property type="evidence" value="ECO:0007669"/>
    <property type="project" value="TreeGrafter"/>
</dbReference>
<dbReference type="InterPro" id="IPR022998">
    <property type="entry name" value="ThiamineP_synth_TenI"/>
</dbReference>
<evidence type="ECO:0000259" key="4">
    <source>
        <dbReference type="Pfam" id="PF02581"/>
    </source>
</evidence>
<dbReference type="Gene3D" id="3.20.20.70">
    <property type="entry name" value="Aldolase class I"/>
    <property type="match status" value="1"/>
</dbReference>
<gene>
    <name evidence="5" type="ORF">SAMN06272737_118107</name>
</gene>
<dbReference type="InterPro" id="IPR013785">
    <property type="entry name" value="Aldolase_TIM"/>
</dbReference>
<evidence type="ECO:0000256" key="2">
    <source>
        <dbReference type="ARBA" id="ARBA00004948"/>
    </source>
</evidence>
<proteinExistence type="predicted"/>
<dbReference type="CDD" id="cd00564">
    <property type="entry name" value="TMP_TenI"/>
    <property type="match status" value="1"/>
</dbReference>
<accession>A0A238YAG1</accession>
<dbReference type="PANTHER" id="PTHR20857:SF15">
    <property type="entry name" value="THIAMINE-PHOSPHATE SYNTHASE"/>
    <property type="match status" value="1"/>
</dbReference>
<keyword evidence="3" id="KW-0784">Thiamine biosynthesis</keyword>
<evidence type="ECO:0000313" key="6">
    <source>
        <dbReference type="Proteomes" id="UP000198403"/>
    </source>
</evidence>
<dbReference type="GO" id="GO:0009228">
    <property type="term" value="P:thiamine biosynthetic process"/>
    <property type="evidence" value="ECO:0007669"/>
    <property type="project" value="UniProtKB-KW"/>
</dbReference>
<keyword evidence="6" id="KW-1185">Reference proteome</keyword>
<comment type="function">
    <text evidence="1">Condenses 4-methyl-5-(beta-hydroxyethyl)thiazole monophosphate (THZ-P) and 2-methyl-4-amino-5-hydroxymethyl pyrimidine pyrophosphate (HMP-PP) to form thiamine monophosphate (TMP).</text>
</comment>
<dbReference type="RefSeq" id="WP_089337591.1">
    <property type="nucleotide sequence ID" value="NZ_FZNO01000018.1"/>
</dbReference>
<organism evidence="5 6">
    <name type="scientific">Blastococcus mobilis</name>
    <dbReference type="NCBI Taxonomy" id="1938746"/>
    <lineage>
        <taxon>Bacteria</taxon>
        <taxon>Bacillati</taxon>
        <taxon>Actinomycetota</taxon>
        <taxon>Actinomycetes</taxon>
        <taxon>Geodermatophilales</taxon>
        <taxon>Geodermatophilaceae</taxon>
        <taxon>Blastococcus</taxon>
    </lineage>
</organism>
<feature type="domain" description="Thiamine phosphate synthase/TenI" evidence="4">
    <location>
        <begin position="7"/>
        <end position="172"/>
    </location>
</feature>
<evidence type="ECO:0000256" key="1">
    <source>
        <dbReference type="ARBA" id="ARBA00003814"/>
    </source>
</evidence>
<dbReference type="Proteomes" id="UP000198403">
    <property type="component" value="Unassembled WGS sequence"/>
</dbReference>
<sequence length="192" mass="19471">MRLPPLLVLTDRSQCTGPLVDTVAAAVDGGARAVVLREKDLPEGERNCLAEELRALLAPVGGVLVRAGAGGAAAVHLAARDPFPQPRPVLVGRSCHSSDELMRARAEGCDYVMISPVFPTPSKPGYGPPLGLAGLASLAALAPPAYALGGIRPADVPGCLAAGARGIAVMGPIMRTPSIVPAYLAALEDTAA</sequence>
<dbReference type="InterPro" id="IPR036206">
    <property type="entry name" value="ThiamineP_synth_sf"/>
</dbReference>
<reference evidence="5 6" key="1">
    <citation type="submission" date="2017-06" db="EMBL/GenBank/DDBJ databases">
        <authorList>
            <person name="Kim H.J."/>
            <person name="Triplett B.A."/>
        </authorList>
    </citation>
    <scope>NUCLEOTIDE SEQUENCE [LARGE SCALE GENOMIC DNA]</scope>
    <source>
        <strain evidence="5 6">DSM 44272</strain>
    </source>
</reference>
<dbReference type="AlphaFoldDB" id="A0A238YAG1"/>
<dbReference type="EMBL" id="FZNO01000018">
    <property type="protein sequence ID" value="SNR67751.1"/>
    <property type="molecule type" value="Genomic_DNA"/>
</dbReference>
<dbReference type="PANTHER" id="PTHR20857">
    <property type="entry name" value="THIAMINE-PHOSPHATE PYROPHOSPHORYLASE"/>
    <property type="match status" value="1"/>
</dbReference>
<evidence type="ECO:0000313" key="5">
    <source>
        <dbReference type="EMBL" id="SNR67751.1"/>
    </source>
</evidence>
<protein>
    <submittedName>
        <fullName evidence="5">Thiamine-phosphate pyrophosphorylase</fullName>
    </submittedName>
</protein>
<dbReference type="SUPFAM" id="SSF51391">
    <property type="entry name" value="Thiamin phosphate synthase"/>
    <property type="match status" value="1"/>
</dbReference>
<comment type="pathway">
    <text evidence="2">Cofactor biosynthesis; thiamine diphosphate biosynthesis.</text>
</comment>